<evidence type="ECO:0000313" key="3">
    <source>
        <dbReference type="EMBL" id="CAB4016465.1"/>
    </source>
</evidence>
<dbReference type="Proteomes" id="UP001152795">
    <property type="component" value="Unassembled WGS sequence"/>
</dbReference>
<dbReference type="InterPro" id="IPR002110">
    <property type="entry name" value="Ankyrin_rpt"/>
</dbReference>
<dbReference type="PROSITE" id="PS50088">
    <property type="entry name" value="ANK_REPEAT"/>
    <property type="match status" value="2"/>
</dbReference>
<dbReference type="PANTHER" id="PTHR24198:SF165">
    <property type="entry name" value="ANKYRIN REPEAT-CONTAINING PROTEIN-RELATED"/>
    <property type="match status" value="1"/>
</dbReference>
<dbReference type="SUPFAM" id="SSF48403">
    <property type="entry name" value="Ankyrin repeat"/>
    <property type="match status" value="1"/>
</dbReference>
<evidence type="ECO:0000313" key="4">
    <source>
        <dbReference type="Proteomes" id="UP001152795"/>
    </source>
</evidence>
<dbReference type="Gene3D" id="1.25.40.20">
    <property type="entry name" value="Ankyrin repeat-containing domain"/>
    <property type="match status" value="1"/>
</dbReference>
<dbReference type="PROSITE" id="PS50297">
    <property type="entry name" value="ANK_REP_REGION"/>
    <property type="match status" value="1"/>
</dbReference>
<dbReference type="PANTHER" id="PTHR24198">
    <property type="entry name" value="ANKYRIN REPEAT AND PROTEIN KINASE DOMAIN-CONTAINING PROTEIN"/>
    <property type="match status" value="1"/>
</dbReference>
<comment type="caution">
    <text evidence="3">The sequence shown here is derived from an EMBL/GenBank/DDBJ whole genome shotgun (WGS) entry which is preliminary data.</text>
</comment>
<keyword evidence="2" id="KW-0040">ANK repeat</keyword>
<keyword evidence="4" id="KW-1185">Reference proteome</keyword>
<dbReference type="Pfam" id="PF12796">
    <property type="entry name" value="Ank_2"/>
    <property type="match status" value="1"/>
</dbReference>
<dbReference type="SMART" id="SM00248">
    <property type="entry name" value="ANK"/>
    <property type="match status" value="2"/>
</dbReference>
<dbReference type="EMBL" id="CACRXK020009127">
    <property type="protein sequence ID" value="CAB4016465.1"/>
    <property type="molecule type" value="Genomic_DNA"/>
</dbReference>
<evidence type="ECO:0000256" key="1">
    <source>
        <dbReference type="ARBA" id="ARBA00022737"/>
    </source>
</evidence>
<dbReference type="OrthoDB" id="2428204at2759"/>
<protein>
    <submittedName>
        <fullName evidence="3">Phosphatase 1 regulatory subunit 12A-like</fullName>
    </submittedName>
</protein>
<gene>
    <name evidence="3" type="ORF">PACLA_8A012428</name>
</gene>
<reference evidence="3" key="1">
    <citation type="submission" date="2020-04" db="EMBL/GenBank/DDBJ databases">
        <authorList>
            <person name="Alioto T."/>
            <person name="Alioto T."/>
            <person name="Gomez Garrido J."/>
        </authorList>
    </citation>
    <scope>NUCLEOTIDE SEQUENCE</scope>
    <source>
        <strain evidence="3">A484AB</strain>
    </source>
</reference>
<evidence type="ECO:0000256" key="2">
    <source>
        <dbReference type="ARBA" id="ARBA00023043"/>
    </source>
</evidence>
<dbReference type="InterPro" id="IPR036770">
    <property type="entry name" value="Ankyrin_rpt-contain_sf"/>
</dbReference>
<accession>A0A7D9ER79</accession>
<dbReference type="AlphaFoldDB" id="A0A7D9ER79"/>
<name>A0A7D9ER79_PARCT</name>
<organism evidence="3 4">
    <name type="scientific">Paramuricea clavata</name>
    <name type="common">Red gorgonian</name>
    <name type="synonym">Violescent sea-whip</name>
    <dbReference type="NCBI Taxonomy" id="317549"/>
    <lineage>
        <taxon>Eukaryota</taxon>
        <taxon>Metazoa</taxon>
        <taxon>Cnidaria</taxon>
        <taxon>Anthozoa</taxon>
        <taxon>Octocorallia</taxon>
        <taxon>Malacalcyonacea</taxon>
        <taxon>Plexauridae</taxon>
        <taxon>Paramuricea</taxon>
    </lineage>
</organism>
<keyword evidence="1" id="KW-0677">Repeat</keyword>
<proteinExistence type="predicted"/>
<sequence length="240" mass="26244">MMIQGILRTHASSEPRTHIAAEKLQSQGGEKRQVANTTLRVKMKVVKKTKNLRKTNGEIQTDKMGRDVMSTSQSRAQKATDKQAALLQVPSDERLRRRLSDSLEFGKPAPRVRRRSVSFDPLTVFKTAILENDVDAAKSVLVSGKVNANSTVDGVLPVILASKEGCAECLELLIEKGGSIDVCDKRGFTPLELAVQGGHFDCAQVLIAAGANANSIRDGYFDESIEHGRHTTGRSRSRTF</sequence>